<evidence type="ECO:0000256" key="1">
    <source>
        <dbReference type="ARBA" id="ARBA00005466"/>
    </source>
</evidence>
<dbReference type="InterPro" id="IPR036318">
    <property type="entry name" value="FAD-bd_PCMH-like_sf"/>
</dbReference>
<comment type="caution">
    <text evidence="8">The sequence shown here is derived from an EMBL/GenBank/DDBJ whole genome shotgun (WGS) entry which is preliminary data.</text>
</comment>
<feature type="chain" id="PRO_5034117492" description="FAD-binding PCMH-type domain-containing protein" evidence="5">
    <location>
        <begin position="28"/>
        <end position="376"/>
    </location>
</feature>
<dbReference type="OrthoDB" id="2151789at2759"/>
<protein>
    <recommendedName>
        <fullName evidence="10">FAD-binding PCMH-type domain-containing protein</fullName>
    </recommendedName>
</protein>
<dbReference type="PANTHER" id="PTHR42973:SF13">
    <property type="entry name" value="FAD-BINDING PCMH-TYPE DOMAIN-CONTAINING PROTEIN"/>
    <property type="match status" value="1"/>
</dbReference>
<organism evidence="8 9">
    <name type="scientific">Tetrapyrgos nigripes</name>
    <dbReference type="NCBI Taxonomy" id="182062"/>
    <lineage>
        <taxon>Eukaryota</taxon>
        <taxon>Fungi</taxon>
        <taxon>Dikarya</taxon>
        <taxon>Basidiomycota</taxon>
        <taxon>Agaricomycotina</taxon>
        <taxon>Agaricomycetes</taxon>
        <taxon>Agaricomycetidae</taxon>
        <taxon>Agaricales</taxon>
        <taxon>Marasmiineae</taxon>
        <taxon>Marasmiaceae</taxon>
        <taxon>Tetrapyrgos</taxon>
    </lineage>
</organism>
<dbReference type="Pfam" id="PF08031">
    <property type="entry name" value="BBE"/>
    <property type="match status" value="1"/>
</dbReference>
<evidence type="ECO:0000259" key="7">
    <source>
        <dbReference type="Pfam" id="PF08031"/>
    </source>
</evidence>
<keyword evidence="4" id="KW-0560">Oxidoreductase</keyword>
<comment type="similarity">
    <text evidence="1">Belongs to the oxygen-dependent FAD-linked oxidoreductase family.</text>
</comment>
<dbReference type="Gene3D" id="3.30.465.10">
    <property type="match status" value="1"/>
</dbReference>
<reference evidence="8 9" key="1">
    <citation type="journal article" date="2020" name="ISME J.">
        <title>Uncovering the hidden diversity of litter-decomposition mechanisms in mushroom-forming fungi.</title>
        <authorList>
            <person name="Floudas D."/>
            <person name="Bentzer J."/>
            <person name="Ahren D."/>
            <person name="Johansson T."/>
            <person name="Persson P."/>
            <person name="Tunlid A."/>
        </authorList>
    </citation>
    <scope>NUCLEOTIDE SEQUENCE [LARGE SCALE GENOMIC DNA]</scope>
    <source>
        <strain evidence="8 9">CBS 291.85</strain>
    </source>
</reference>
<dbReference type="InterPro" id="IPR012951">
    <property type="entry name" value="BBE"/>
</dbReference>
<dbReference type="InterPro" id="IPR050416">
    <property type="entry name" value="FAD-linked_Oxidoreductase"/>
</dbReference>
<evidence type="ECO:0000313" key="9">
    <source>
        <dbReference type="Proteomes" id="UP000559256"/>
    </source>
</evidence>
<dbReference type="Pfam" id="PF01565">
    <property type="entry name" value="FAD_binding_4"/>
    <property type="match status" value="1"/>
</dbReference>
<evidence type="ECO:0000256" key="3">
    <source>
        <dbReference type="ARBA" id="ARBA00022827"/>
    </source>
</evidence>
<keyword evidence="3" id="KW-0274">FAD</keyword>
<evidence type="ECO:0000313" key="8">
    <source>
        <dbReference type="EMBL" id="KAF5367917.1"/>
    </source>
</evidence>
<keyword evidence="2" id="KW-0285">Flavoprotein</keyword>
<dbReference type="EMBL" id="JAACJM010000017">
    <property type="protein sequence ID" value="KAF5367917.1"/>
    <property type="molecule type" value="Genomic_DNA"/>
</dbReference>
<evidence type="ECO:0008006" key="10">
    <source>
        <dbReference type="Google" id="ProtNLM"/>
    </source>
</evidence>
<sequence length="376" mass="40623">MMSRHSKLRLALFRLSLTFSLIVTSQAQTQEDPPPAAATKACQILNETLPGLVFFPGATNYASDNFHYAATSTQNSTCTVEPLTNEDVSAILKIVGQEDVRSPFAVKGGGHTSNVGHSSTTGVMISLVKFDQITANDPSTTVTLGPAATWDQVYAKLEPLNLTVVGGRIPGVGVGVVYDRPVEQPPAVFGEILSLPLTRNTTKARTLTDLTLGASQSPQTGYTQHIIPTLHYTVPIMRAMKTQVDAAVAKAIAEERSIATIAMSCEPYINDFAHSVDSAYPHSPSRPVTPGHPTSFYNDVADRDYFEQLIQEMSGAIHVVVIQEGQGLPDDIHYPNYALADTLVELIYGENLPRLREIKERADPTDVMGLSGGFKI</sequence>
<dbReference type="InterPro" id="IPR006094">
    <property type="entry name" value="Oxid_FAD_bind_N"/>
</dbReference>
<dbReference type="PANTHER" id="PTHR42973">
    <property type="entry name" value="BINDING OXIDOREDUCTASE, PUTATIVE (AFU_ORTHOLOGUE AFUA_1G17690)-RELATED"/>
    <property type="match status" value="1"/>
</dbReference>
<dbReference type="AlphaFoldDB" id="A0A8H5GMV8"/>
<gene>
    <name evidence="8" type="ORF">D9758_004373</name>
</gene>
<keyword evidence="9" id="KW-1185">Reference proteome</keyword>
<dbReference type="GO" id="GO:0016491">
    <property type="term" value="F:oxidoreductase activity"/>
    <property type="evidence" value="ECO:0007669"/>
    <property type="project" value="UniProtKB-KW"/>
</dbReference>
<evidence type="ECO:0000259" key="6">
    <source>
        <dbReference type="Pfam" id="PF01565"/>
    </source>
</evidence>
<feature type="domain" description="Berberine/berberine-like" evidence="7">
    <location>
        <begin position="334"/>
        <end position="367"/>
    </location>
</feature>
<dbReference type="GO" id="GO:0050660">
    <property type="term" value="F:flavin adenine dinucleotide binding"/>
    <property type="evidence" value="ECO:0007669"/>
    <property type="project" value="InterPro"/>
</dbReference>
<feature type="domain" description="FAD linked oxidase N-terminal" evidence="6">
    <location>
        <begin position="78"/>
        <end position="165"/>
    </location>
</feature>
<dbReference type="InterPro" id="IPR016169">
    <property type="entry name" value="FAD-bd_PCMH_sub2"/>
</dbReference>
<evidence type="ECO:0000256" key="2">
    <source>
        <dbReference type="ARBA" id="ARBA00022630"/>
    </source>
</evidence>
<dbReference type="Proteomes" id="UP000559256">
    <property type="component" value="Unassembled WGS sequence"/>
</dbReference>
<evidence type="ECO:0000256" key="4">
    <source>
        <dbReference type="ARBA" id="ARBA00023002"/>
    </source>
</evidence>
<name>A0A8H5GMV8_9AGAR</name>
<proteinExistence type="inferred from homology"/>
<evidence type="ECO:0000256" key="5">
    <source>
        <dbReference type="SAM" id="SignalP"/>
    </source>
</evidence>
<accession>A0A8H5GMV8</accession>
<feature type="signal peptide" evidence="5">
    <location>
        <begin position="1"/>
        <end position="27"/>
    </location>
</feature>
<dbReference type="SUPFAM" id="SSF56176">
    <property type="entry name" value="FAD-binding/transporter-associated domain-like"/>
    <property type="match status" value="1"/>
</dbReference>
<keyword evidence="5" id="KW-0732">Signal</keyword>